<dbReference type="Pfam" id="PF01329">
    <property type="entry name" value="Pterin_4a"/>
    <property type="match status" value="1"/>
</dbReference>
<comment type="similarity">
    <text evidence="2 4">Belongs to the pterin-4-alpha-carbinolamine dehydratase family.</text>
</comment>
<dbReference type="CDD" id="cd00488">
    <property type="entry name" value="PCD_DCoH"/>
    <property type="match status" value="1"/>
</dbReference>
<dbReference type="AlphaFoldDB" id="A0A538T221"/>
<gene>
    <name evidence="5" type="ORF">E6K76_09885</name>
</gene>
<comment type="catalytic activity">
    <reaction evidence="1 4">
        <text>(4aS,6R)-4a-hydroxy-L-erythro-5,6,7,8-tetrahydrobiopterin = (6R)-L-erythro-6,7-dihydrobiopterin + H2O</text>
        <dbReference type="Rhea" id="RHEA:11920"/>
        <dbReference type="ChEBI" id="CHEBI:15377"/>
        <dbReference type="ChEBI" id="CHEBI:15642"/>
        <dbReference type="ChEBI" id="CHEBI:43120"/>
        <dbReference type="EC" id="4.2.1.96"/>
    </reaction>
</comment>
<evidence type="ECO:0000313" key="6">
    <source>
        <dbReference type="Proteomes" id="UP000316852"/>
    </source>
</evidence>
<organism evidence="5 6">
    <name type="scientific">Eiseniibacteriota bacterium</name>
    <dbReference type="NCBI Taxonomy" id="2212470"/>
    <lineage>
        <taxon>Bacteria</taxon>
        <taxon>Candidatus Eiseniibacteriota</taxon>
    </lineage>
</organism>
<evidence type="ECO:0000256" key="2">
    <source>
        <dbReference type="ARBA" id="ARBA00006472"/>
    </source>
</evidence>
<dbReference type="InterPro" id="IPR036428">
    <property type="entry name" value="PCD_sf"/>
</dbReference>
<keyword evidence="3 4" id="KW-0456">Lyase</keyword>
<comment type="caution">
    <text evidence="5">The sequence shown here is derived from an EMBL/GenBank/DDBJ whole genome shotgun (WGS) entry which is preliminary data.</text>
</comment>
<dbReference type="InterPro" id="IPR001533">
    <property type="entry name" value="Pterin_deHydtase"/>
</dbReference>
<dbReference type="GO" id="GO:0008124">
    <property type="term" value="F:4-alpha-hydroxytetrahydrobiopterin dehydratase activity"/>
    <property type="evidence" value="ECO:0007669"/>
    <property type="project" value="UniProtKB-UniRule"/>
</dbReference>
<evidence type="ECO:0000256" key="3">
    <source>
        <dbReference type="ARBA" id="ARBA00023239"/>
    </source>
</evidence>
<name>A0A538T221_UNCEI</name>
<evidence type="ECO:0000313" key="5">
    <source>
        <dbReference type="EMBL" id="TMQ57681.1"/>
    </source>
</evidence>
<sequence>MMPKLSQADLDRALRDLPGWKVKDGAITKAFRHDSFPEAVLFVGAVAHLAELANHHPDIDIRYSNITLALVTHDQGGITDKDVSLARRIEEIRKKAGVPA</sequence>
<dbReference type="Gene3D" id="3.30.1360.20">
    <property type="entry name" value="Transcriptional coactivator/pterin dehydratase"/>
    <property type="match status" value="1"/>
</dbReference>
<reference evidence="5 6" key="1">
    <citation type="journal article" date="2019" name="Nat. Microbiol.">
        <title>Mediterranean grassland soil C-N compound turnover is dependent on rainfall and depth, and is mediated by genomically divergent microorganisms.</title>
        <authorList>
            <person name="Diamond S."/>
            <person name="Andeer P.F."/>
            <person name="Li Z."/>
            <person name="Crits-Christoph A."/>
            <person name="Burstein D."/>
            <person name="Anantharaman K."/>
            <person name="Lane K.R."/>
            <person name="Thomas B.C."/>
            <person name="Pan C."/>
            <person name="Northen T.R."/>
            <person name="Banfield J.F."/>
        </authorList>
    </citation>
    <scope>NUCLEOTIDE SEQUENCE [LARGE SCALE GENOMIC DNA]</scope>
    <source>
        <strain evidence="5">WS_6</strain>
    </source>
</reference>
<evidence type="ECO:0000256" key="1">
    <source>
        <dbReference type="ARBA" id="ARBA00001554"/>
    </source>
</evidence>
<accession>A0A538T221</accession>
<proteinExistence type="inferred from homology"/>
<dbReference type="EMBL" id="VBOW01000058">
    <property type="protein sequence ID" value="TMQ57681.1"/>
    <property type="molecule type" value="Genomic_DNA"/>
</dbReference>
<protein>
    <recommendedName>
        <fullName evidence="4">Putative pterin-4-alpha-carbinolamine dehydratase</fullName>
        <shortName evidence="4">PHS</shortName>
        <ecNumber evidence="4">4.2.1.96</ecNumber>
    </recommendedName>
    <alternativeName>
        <fullName evidence="4">4-alpha-hydroxy-tetrahydropterin dehydratase</fullName>
    </alternativeName>
    <alternativeName>
        <fullName evidence="4">Pterin carbinolamine dehydratase</fullName>
        <shortName evidence="4">PCD</shortName>
    </alternativeName>
</protein>
<dbReference type="SUPFAM" id="SSF55248">
    <property type="entry name" value="PCD-like"/>
    <property type="match status" value="1"/>
</dbReference>
<dbReference type="PANTHER" id="PTHR12599:SF0">
    <property type="entry name" value="PTERIN-4-ALPHA-CARBINOLAMINE DEHYDRATASE"/>
    <property type="match status" value="1"/>
</dbReference>
<evidence type="ECO:0000256" key="4">
    <source>
        <dbReference type="HAMAP-Rule" id="MF_00434"/>
    </source>
</evidence>
<dbReference type="HAMAP" id="MF_00434">
    <property type="entry name" value="Pterin_4_alpha"/>
    <property type="match status" value="1"/>
</dbReference>
<dbReference type="PANTHER" id="PTHR12599">
    <property type="entry name" value="PTERIN-4-ALPHA-CARBINOLAMINE DEHYDRATASE"/>
    <property type="match status" value="1"/>
</dbReference>
<dbReference type="EC" id="4.2.1.96" evidence="4"/>
<dbReference type="Proteomes" id="UP000316852">
    <property type="component" value="Unassembled WGS sequence"/>
</dbReference>
<dbReference type="GO" id="GO:0006729">
    <property type="term" value="P:tetrahydrobiopterin biosynthetic process"/>
    <property type="evidence" value="ECO:0007669"/>
    <property type="project" value="InterPro"/>
</dbReference>
<dbReference type="NCBIfam" id="NF002017">
    <property type="entry name" value="PRK00823.1-2"/>
    <property type="match status" value="1"/>
</dbReference>